<reference evidence="1 2" key="1">
    <citation type="submission" date="2023-05" db="EMBL/GenBank/DDBJ databases">
        <authorList>
            <person name="Zhang X."/>
        </authorList>
    </citation>
    <scope>NUCLEOTIDE SEQUENCE [LARGE SCALE GENOMIC DNA]</scope>
    <source>
        <strain evidence="1 2">DM2B3-1</strain>
    </source>
</reference>
<evidence type="ECO:0000313" key="2">
    <source>
        <dbReference type="Proteomes" id="UP001228581"/>
    </source>
</evidence>
<accession>A0ABT7CYB2</accession>
<protein>
    <recommendedName>
        <fullName evidence="3">Auto-transporter adhesin head GIN domain-containing protein</fullName>
    </recommendedName>
</protein>
<proteinExistence type="predicted"/>
<dbReference type="Proteomes" id="UP001228581">
    <property type="component" value="Unassembled WGS sequence"/>
</dbReference>
<sequence length="234" mass="27768">MNKSWTFFCLVCFFLTDFSYGQGSPLSQSIVLSMDKDTTLQITYKNISKKEYVLWMQDWRVLLVDPKTLLISIADDWPLVNFLYIYPKNIDIYDKFNVNIFYYYDSKDYNILYESFKVLKPQEIFQTTLTIKNPEKIEILKKGKVKLTYIYGVAELEKILKVFPDKEQLFIQKDTTSIEITGNTFYNQRMAQFSTTNSIQLQNELVAPYFKGYVKEFSMKKSSTQNTIYFQEKQ</sequence>
<comment type="caution">
    <text evidence="1">The sequence shown here is derived from an EMBL/GenBank/DDBJ whole genome shotgun (WGS) entry which is preliminary data.</text>
</comment>
<dbReference type="RefSeq" id="WP_314005520.1">
    <property type="nucleotide sequence ID" value="NZ_JASJOR010000009.1"/>
</dbReference>
<evidence type="ECO:0000313" key="1">
    <source>
        <dbReference type="EMBL" id="MDJ1498766.1"/>
    </source>
</evidence>
<gene>
    <name evidence="1" type="ORF">QNI19_37890</name>
</gene>
<organism evidence="1 2">
    <name type="scientific">Xanthocytophaga flava</name>
    <dbReference type="NCBI Taxonomy" id="3048013"/>
    <lineage>
        <taxon>Bacteria</taxon>
        <taxon>Pseudomonadati</taxon>
        <taxon>Bacteroidota</taxon>
        <taxon>Cytophagia</taxon>
        <taxon>Cytophagales</taxon>
        <taxon>Rhodocytophagaceae</taxon>
        <taxon>Xanthocytophaga</taxon>
    </lineage>
</organism>
<evidence type="ECO:0008006" key="3">
    <source>
        <dbReference type="Google" id="ProtNLM"/>
    </source>
</evidence>
<name>A0ABT7CYB2_9BACT</name>
<dbReference type="EMBL" id="JASJOT010000058">
    <property type="protein sequence ID" value="MDJ1498766.1"/>
    <property type="molecule type" value="Genomic_DNA"/>
</dbReference>
<keyword evidence="2" id="KW-1185">Reference proteome</keyword>